<dbReference type="PANTHER" id="PTHR42756:SF1">
    <property type="entry name" value="TRANSCRIPTIONAL REPRESSOR OF EMRAB OPERON"/>
    <property type="match status" value="1"/>
</dbReference>
<reference evidence="5" key="2">
    <citation type="submission" date="2020-09" db="EMBL/GenBank/DDBJ databases">
        <authorList>
            <person name="Sun Q."/>
            <person name="Zhou Y."/>
        </authorList>
    </citation>
    <scope>NUCLEOTIDE SEQUENCE</scope>
    <source>
        <strain evidence="5">CGMCC 1.15371</strain>
    </source>
</reference>
<accession>A0A8J2YN51</accession>
<sequence length="148" mass="17299">MIEDSKVDQFLTHWRFINRHLREGRLTNGDKNITRLQWTLLRHVGRSEQCTMGSIAEHFNVGMSTVSQMIDRLEKWGYVERGTSARVKMVSLTKKGETIIQEVRASYLQQLTHGLSRFSEDEQETFLEFLQRLAENLKDVSDPGRRTD</sequence>
<evidence type="ECO:0000256" key="1">
    <source>
        <dbReference type="ARBA" id="ARBA00023015"/>
    </source>
</evidence>
<keyword evidence="1" id="KW-0805">Transcription regulation</keyword>
<dbReference type="InterPro" id="IPR022689">
    <property type="entry name" value="Iron_dep_repressor"/>
</dbReference>
<keyword evidence="6" id="KW-1185">Reference proteome</keyword>
<dbReference type="AlphaFoldDB" id="A0A8J2YN51"/>
<comment type="caution">
    <text evidence="5">The sequence shown here is derived from an EMBL/GenBank/DDBJ whole genome shotgun (WGS) entry which is preliminary data.</text>
</comment>
<dbReference type="SUPFAM" id="SSF46785">
    <property type="entry name" value="Winged helix' DNA-binding domain"/>
    <property type="match status" value="1"/>
</dbReference>
<dbReference type="GO" id="GO:0003700">
    <property type="term" value="F:DNA-binding transcription factor activity"/>
    <property type="evidence" value="ECO:0007669"/>
    <property type="project" value="InterPro"/>
</dbReference>
<organism evidence="5 6">
    <name type="scientific">Pullulanibacillus camelliae</name>
    <dbReference type="NCBI Taxonomy" id="1707096"/>
    <lineage>
        <taxon>Bacteria</taxon>
        <taxon>Bacillati</taxon>
        <taxon>Bacillota</taxon>
        <taxon>Bacilli</taxon>
        <taxon>Bacillales</taxon>
        <taxon>Sporolactobacillaceae</taxon>
        <taxon>Pullulanibacillus</taxon>
    </lineage>
</organism>
<dbReference type="PANTHER" id="PTHR42756">
    <property type="entry name" value="TRANSCRIPTIONAL REGULATOR, MARR"/>
    <property type="match status" value="1"/>
</dbReference>
<evidence type="ECO:0000256" key="2">
    <source>
        <dbReference type="ARBA" id="ARBA00023125"/>
    </source>
</evidence>
<keyword evidence="3" id="KW-0804">Transcription</keyword>
<dbReference type="RefSeq" id="WP_229672785.1">
    <property type="nucleotide sequence ID" value="NZ_BMIR01000028.1"/>
</dbReference>
<dbReference type="PROSITE" id="PS50995">
    <property type="entry name" value="HTH_MARR_2"/>
    <property type="match status" value="1"/>
</dbReference>
<evidence type="ECO:0000259" key="4">
    <source>
        <dbReference type="PROSITE" id="PS50995"/>
    </source>
</evidence>
<dbReference type="InterPro" id="IPR036390">
    <property type="entry name" value="WH_DNA-bd_sf"/>
</dbReference>
<dbReference type="Gene3D" id="1.10.10.10">
    <property type="entry name" value="Winged helix-like DNA-binding domain superfamily/Winged helix DNA-binding domain"/>
    <property type="match status" value="1"/>
</dbReference>
<proteinExistence type="predicted"/>
<keyword evidence="2" id="KW-0238">DNA-binding</keyword>
<reference evidence="5" key="1">
    <citation type="journal article" date="2014" name="Int. J. Syst. Evol. Microbiol.">
        <title>Complete genome sequence of Corynebacterium casei LMG S-19264T (=DSM 44701T), isolated from a smear-ripened cheese.</title>
        <authorList>
            <consortium name="US DOE Joint Genome Institute (JGI-PGF)"/>
            <person name="Walter F."/>
            <person name="Albersmeier A."/>
            <person name="Kalinowski J."/>
            <person name="Ruckert C."/>
        </authorList>
    </citation>
    <scope>NUCLEOTIDE SEQUENCE</scope>
    <source>
        <strain evidence="5">CGMCC 1.15371</strain>
    </source>
</reference>
<name>A0A8J2YN51_9BACL</name>
<dbReference type="Pfam" id="PF12802">
    <property type="entry name" value="MarR_2"/>
    <property type="match status" value="1"/>
</dbReference>
<dbReference type="GO" id="GO:0046914">
    <property type="term" value="F:transition metal ion binding"/>
    <property type="evidence" value="ECO:0007669"/>
    <property type="project" value="InterPro"/>
</dbReference>
<feature type="domain" description="HTH marR-type" evidence="4">
    <location>
        <begin position="1"/>
        <end position="135"/>
    </location>
</feature>
<evidence type="ECO:0000256" key="3">
    <source>
        <dbReference type="ARBA" id="ARBA00023163"/>
    </source>
</evidence>
<protein>
    <recommendedName>
        <fullName evidence="4">HTH marR-type domain-containing protein</fullName>
    </recommendedName>
</protein>
<dbReference type="Proteomes" id="UP000628775">
    <property type="component" value="Unassembled WGS sequence"/>
</dbReference>
<evidence type="ECO:0000313" key="6">
    <source>
        <dbReference type="Proteomes" id="UP000628775"/>
    </source>
</evidence>
<dbReference type="InterPro" id="IPR036388">
    <property type="entry name" value="WH-like_DNA-bd_sf"/>
</dbReference>
<dbReference type="SMART" id="SM00529">
    <property type="entry name" value="HTH_DTXR"/>
    <property type="match status" value="1"/>
</dbReference>
<gene>
    <name evidence="5" type="ORF">GCM10011391_37490</name>
</gene>
<dbReference type="GO" id="GO:0003677">
    <property type="term" value="F:DNA binding"/>
    <property type="evidence" value="ECO:0007669"/>
    <property type="project" value="UniProtKB-KW"/>
</dbReference>
<evidence type="ECO:0000313" key="5">
    <source>
        <dbReference type="EMBL" id="GGE55029.1"/>
    </source>
</evidence>
<dbReference type="InterPro" id="IPR000835">
    <property type="entry name" value="HTH_MarR-typ"/>
</dbReference>
<dbReference type="SMART" id="SM00347">
    <property type="entry name" value="HTH_MARR"/>
    <property type="match status" value="1"/>
</dbReference>
<dbReference type="EMBL" id="BMIR01000028">
    <property type="protein sequence ID" value="GGE55029.1"/>
    <property type="molecule type" value="Genomic_DNA"/>
</dbReference>